<keyword evidence="10" id="KW-1185">Reference proteome</keyword>
<comment type="subcellular location">
    <subcellularLocation>
        <location evidence="1 7">Cell membrane</location>
        <topology evidence="1 7">Multi-pass membrane protein</topology>
    </subcellularLocation>
</comment>
<evidence type="ECO:0000256" key="6">
    <source>
        <dbReference type="ARBA" id="ARBA00023136"/>
    </source>
</evidence>
<proteinExistence type="inferred from homology"/>
<reference evidence="10" key="1">
    <citation type="journal article" date="2019" name="Int. J. Syst. Evol. Microbiol.">
        <title>The Global Catalogue of Microorganisms (GCM) 10K type strain sequencing project: providing services to taxonomists for standard genome sequencing and annotation.</title>
        <authorList>
            <consortium name="The Broad Institute Genomics Platform"/>
            <consortium name="The Broad Institute Genome Sequencing Center for Infectious Disease"/>
            <person name="Wu L."/>
            <person name="Ma J."/>
        </authorList>
    </citation>
    <scope>NUCLEOTIDE SEQUENCE [LARGE SCALE GENOMIC DNA]</scope>
    <source>
        <strain evidence="10">JCM 16953</strain>
    </source>
</reference>
<keyword evidence="6 7" id="KW-0472">Membrane</keyword>
<dbReference type="EMBL" id="BAABAH010000014">
    <property type="protein sequence ID" value="GAA3829795.1"/>
    <property type="molecule type" value="Genomic_DNA"/>
</dbReference>
<feature type="domain" description="VTT" evidence="8">
    <location>
        <begin position="36"/>
        <end position="161"/>
    </location>
</feature>
<sequence>MTGIVEHLLSAPAWVALLVVFALPALESSAFLGFAFPGETAVILGGVYAGQGDLSVVAVAAAAIAGAVAGDAVGYVVGRRWGRWLLDSTFGRFVKVEHLDRAQNALARRGGWSVFLGRFTVVLRVMIPGLAGMSGMAYPKFAVANVSGAVVWGVVMVLIGYVAGNSWHTLAHLVSTAGAVVTVALVVLLVLVYKVRRRRTAAAAALTDRP</sequence>
<dbReference type="Pfam" id="PF09335">
    <property type="entry name" value="VTT_dom"/>
    <property type="match status" value="1"/>
</dbReference>
<evidence type="ECO:0000313" key="10">
    <source>
        <dbReference type="Proteomes" id="UP001501821"/>
    </source>
</evidence>
<comment type="similarity">
    <text evidence="2 7">Belongs to the DedA family.</text>
</comment>
<dbReference type="RefSeq" id="WP_344777656.1">
    <property type="nucleotide sequence ID" value="NZ_BAABAH010000014.1"/>
</dbReference>
<feature type="transmembrane region" description="Helical" evidence="7">
    <location>
        <begin position="142"/>
        <end position="164"/>
    </location>
</feature>
<feature type="transmembrane region" description="Helical" evidence="7">
    <location>
        <begin position="12"/>
        <end position="36"/>
    </location>
</feature>
<protein>
    <recommendedName>
        <fullName evidence="8">VTT domain-containing protein</fullName>
    </recommendedName>
</protein>
<dbReference type="InterPro" id="IPR032816">
    <property type="entry name" value="VTT_dom"/>
</dbReference>
<gene>
    <name evidence="9" type="ORF">GCM10022242_34050</name>
</gene>
<evidence type="ECO:0000313" key="9">
    <source>
        <dbReference type="EMBL" id="GAA3829795.1"/>
    </source>
</evidence>
<dbReference type="InterPro" id="IPR032818">
    <property type="entry name" value="DedA-like"/>
</dbReference>
<evidence type="ECO:0000256" key="1">
    <source>
        <dbReference type="ARBA" id="ARBA00004651"/>
    </source>
</evidence>
<name>A0ABP7IYW2_9ACTN</name>
<evidence type="ECO:0000256" key="4">
    <source>
        <dbReference type="ARBA" id="ARBA00022692"/>
    </source>
</evidence>
<evidence type="ECO:0000256" key="7">
    <source>
        <dbReference type="RuleBase" id="RU367016"/>
    </source>
</evidence>
<evidence type="ECO:0000259" key="8">
    <source>
        <dbReference type="Pfam" id="PF09335"/>
    </source>
</evidence>
<evidence type="ECO:0000256" key="5">
    <source>
        <dbReference type="ARBA" id="ARBA00022989"/>
    </source>
</evidence>
<evidence type="ECO:0000256" key="2">
    <source>
        <dbReference type="ARBA" id="ARBA00010792"/>
    </source>
</evidence>
<dbReference type="Proteomes" id="UP001501821">
    <property type="component" value="Unassembled WGS sequence"/>
</dbReference>
<evidence type="ECO:0000256" key="3">
    <source>
        <dbReference type="ARBA" id="ARBA00022475"/>
    </source>
</evidence>
<keyword evidence="5 7" id="KW-1133">Transmembrane helix</keyword>
<accession>A0ABP7IYW2</accession>
<organism evidence="9 10">
    <name type="scientific">Nocardioides panacisoli</name>
    <dbReference type="NCBI Taxonomy" id="627624"/>
    <lineage>
        <taxon>Bacteria</taxon>
        <taxon>Bacillati</taxon>
        <taxon>Actinomycetota</taxon>
        <taxon>Actinomycetes</taxon>
        <taxon>Propionibacteriales</taxon>
        <taxon>Nocardioidaceae</taxon>
        <taxon>Nocardioides</taxon>
    </lineage>
</organism>
<feature type="transmembrane region" description="Helical" evidence="7">
    <location>
        <begin position="170"/>
        <end position="193"/>
    </location>
</feature>
<comment type="caution">
    <text evidence="9">The sequence shown here is derived from an EMBL/GenBank/DDBJ whole genome shotgun (WGS) entry which is preliminary data.</text>
</comment>
<dbReference type="PANTHER" id="PTHR30353:SF15">
    <property type="entry name" value="INNER MEMBRANE PROTEIN YABI"/>
    <property type="match status" value="1"/>
</dbReference>
<keyword evidence="4 7" id="KW-0812">Transmembrane</keyword>
<feature type="transmembrane region" description="Helical" evidence="7">
    <location>
        <begin position="56"/>
        <end position="77"/>
    </location>
</feature>
<dbReference type="PANTHER" id="PTHR30353">
    <property type="entry name" value="INNER MEMBRANE PROTEIN DEDA-RELATED"/>
    <property type="match status" value="1"/>
</dbReference>
<keyword evidence="3 7" id="KW-1003">Cell membrane</keyword>